<organism evidence="3 4">
    <name type="scientific">Reinekea marinisedimentorum</name>
    <dbReference type="NCBI Taxonomy" id="230495"/>
    <lineage>
        <taxon>Bacteria</taxon>
        <taxon>Pseudomonadati</taxon>
        <taxon>Pseudomonadota</taxon>
        <taxon>Gammaproteobacteria</taxon>
        <taxon>Oceanospirillales</taxon>
        <taxon>Saccharospirillaceae</taxon>
        <taxon>Reinekea</taxon>
    </lineage>
</organism>
<feature type="region of interest" description="Disordered" evidence="1">
    <location>
        <begin position="262"/>
        <end position="322"/>
    </location>
</feature>
<keyword evidence="4" id="KW-1185">Reference proteome</keyword>
<dbReference type="Pfam" id="PF25800">
    <property type="entry name" value="FimV_N"/>
    <property type="match status" value="1"/>
</dbReference>
<dbReference type="PROSITE" id="PS51782">
    <property type="entry name" value="LYSM"/>
    <property type="match status" value="1"/>
</dbReference>
<evidence type="ECO:0000313" key="4">
    <source>
        <dbReference type="Proteomes" id="UP000295793"/>
    </source>
</evidence>
<feature type="compositionally biased region" description="Low complexity" evidence="1">
    <location>
        <begin position="306"/>
        <end position="319"/>
    </location>
</feature>
<dbReference type="NCBIfam" id="TIGR03504">
    <property type="entry name" value="FimV_Cterm"/>
    <property type="match status" value="1"/>
</dbReference>
<gene>
    <name evidence="3" type="ORF">BCF53_106172</name>
</gene>
<name>A0A4V2UJU3_9GAMM</name>
<dbReference type="EMBL" id="SLZR01000006">
    <property type="protein sequence ID" value="TCS41441.1"/>
    <property type="molecule type" value="Genomic_DNA"/>
</dbReference>
<feature type="compositionally biased region" description="Polar residues" evidence="1">
    <location>
        <begin position="262"/>
        <end position="288"/>
    </location>
</feature>
<dbReference type="RefSeq" id="WP_132701412.1">
    <property type="nucleotide sequence ID" value="NZ_SLZR01000006.1"/>
</dbReference>
<protein>
    <submittedName>
        <fullName evidence="3">Pilus assembly protein FimV</fullName>
    </submittedName>
</protein>
<dbReference type="NCBIfam" id="TIGR03505">
    <property type="entry name" value="FimV_core"/>
    <property type="match status" value="1"/>
</dbReference>
<dbReference type="AlphaFoldDB" id="A0A4V2UJU3"/>
<dbReference type="InterPro" id="IPR057840">
    <property type="entry name" value="FimV_N"/>
</dbReference>
<feature type="region of interest" description="Disordered" evidence="1">
    <location>
        <begin position="789"/>
        <end position="808"/>
    </location>
</feature>
<dbReference type="Proteomes" id="UP000295793">
    <property type="component" value="Unassembled WGS sequence"/>
</dbReference>
<proteinExistence type="predicted"/>
<comment type="caution">
    <text evidence="3">The sequence shown here is derived from an EMBL/GenBank/DDBJ whole genome shotgun (WGS) entry which is preliminary data.</text>
</comment>
<feature type="region of interest" description="Disordered" evidence="1">
    <location>
        <begin position="452"/>
        <end position="474"/>
    </location>
</feature>
<dbReference type="Gene3D" id="1.20.58.2200">
    <property type="match status" value="1"/>
</dbReference>
<dbReference type="InterPro" id="IPR036779">
    <property type="entry name" value="LysM_dom_sf"/>
</dbReference>
<dbReference type="CDD" id="cd00118">
    <property type="entry name" value="LysM"/>
    <property type="match status" value="1"/>
</dbReference>
<sequence length="1049" mass="113621">MVKKQTLVTLVAFMSLISSAFGLGLGEIKVNSNLNDPLAAEIQLIQLQGLSSTEILPTLASNDDFKRAGIERTFFLANIQFLVQEDKSGNLTIALSTKQAVREPFLNFLVEVNWPGGRLLKEYTILLDPPVFDTGLAVDALVVEPTQSIAAETDLVTTTVVDQKPVQESTVVSQPVTRRDDTLPAGQYRVQRNDTLWEIALKVPDGSGYSPQQVMLAIQDLNPEAFLNNNINRVKAGSVLNLPNESQIAVRSLQEAVGEVQAQNSGSAPKLRNQQGEVQLSATESTASALPGGDAEKDPNGYLELSADSESETTSASGDVSADVDRLQNQLAAAEELNDQYVREREELQTRVSELQEQIAIMERLIDVQNSDLAEVQQAFSQDEQAESVEPAQAEMAVDAAEQAATEEVAAADVNEQMAGTEEAVADVAGEMTETDATATGAEAAMAEMSETAEEASVEPVVEQPVPQPQPAPVADKPAGVMGYVQKFSDWVTASVTNMAILGGGFLLLILLALYARGKKSAKEEEVASTAEELVSDDFSLETEEDFEQDLLAEADEDFEEEISEEPETLDAVVEAEMYMAYQKYDQAEEKLKEAFAEYPDRADIGLKLLEVYAETGDANAFNDLESRLSLSVDEQQEVAGLRKKLPAGSLDELGSGLDSDMMAGDLNLDLDADGLDEEVSLDTTIPDELDFSSELEEDEGAEENSDLDFTLDLDSFGTLDDEADTENLVDLGAESEKKPEVEELSTDLDFDLDLDDLDDSALTFDEPEANTEEEISLDDELDLSEIASFDEPSPELNSASEEPEAGEASIDLDLEEDASGLAFSLDEEPAELSEDLGFSLDLDEETDELTAADELVEIEPELPVVSDVEGSLIDNEITLDIEEPELEDVADSELAESGTSLVEEGLSLAKEERSSSLEEDDTDFASLDFSDEALDLDLDLSDEMTADPLALSDEEVDLGLDSEVSEFDAEADEDPLQQLADSLDSGAELDDDDFDFLSGSDEASTKLDLARAYIEMDDKEGARDILEEVLDEGTDEQKAQANALIEQL</sequence>
<accession>A0A4V2UJU3</accession>
<dbReference type="InterPro" id="IPR020012">
    <property type="entry name" value="LysM_FimV"/>
</dbReference>
<reference evidence="3 4" key="1">
    <citation type="submission" date="2019-03" db="EMBL/GenBank/DDBJ databases">
        <title>Genomic Encyclopedia of Archaeal and Bacterial Type Strains, Phase II (KMG-II): from individual species to whole genera.</title>
        <authorList>
            <person name="Goeker M."/>
        </authorList>
    </citation>
    <scope>NUCLEOTIDE SEQUENCE [LARGE SCALE GENOMIC DNA]</scope>
    <source>
        <strain evidence="3 4">DSM 15388</strain>
    </source>
</reference>
<dbReference type="InterPro" id="IPR038440">
    <property type="entry name" value="FimV_C_sf"/>
</dbReference>
<dbReference type="Gene3D" id="3.10.350.10">
    <property type="entry name" value="LysM domain"/>
    <property type="match status" value="1"/>
</dbReference>
<evidence type="ECO:0000259" key="2">
    <source>
        <dbReference type="PROSITE" id="PS51782"/>
    </source>
</evidence>
<dbReference type="OrthoDB" id="5298707at2"/>
<dbReference type="InterPro" id="IPR011990">
    <property type="entry name" value="TPR-like_helical_dom_sf"/>
</dbReference>
<feature type="domain" description="LysM" evidence="2">
    <location>
        <begin position="186"/>
        <end position="242"/>
    </location>
</feature>
<dbReference type="Gene3D" id="1.25.40.10">
    <property type="entry name" value="Tetratricopeptide repeat domain"/>
    <property type="match status" value="1"/>
</dbReference>
<evidence type="ECO:0000256" key="1">
    <source>
        <dbReference type="SAM" id="MobiDB-lite"/>
    </source>
</evidence>
<dbReference type="InterPro" id="IPR020011">
    <property type="entry name" value="FimV_C"/>
</dbReference>
<evidence type="ECO:0000313" key="3">
    <source>
        <dbReference type="EMBL" id="TCS41441.1"/>
    </source>
</evidence>
<feature type="region of interest" description="Disordered" evidence="1">
    <location>
        <begin position="685"/>
        <end position="706"/>
    </location>
</feature>
<dbReference type="InterPro" id="IPR018392">
    <property type="entry name" value="LysM"/>
</dbReference>